<evidence type="ECO:0000313" key="3">
    <source>
        <dbReference type="EMBL" id="TNM29058.1"/>
    </source>
</evidence>
<dbReference type="InterPro" id="IPR050248">
    <property type="entry name" value="Polysacc_deacetylase_ArnD"/>
</dbReference>
<dbReference type="CDD" id="cd10917">
    <property type="entry name" value="CE4_NodB_like_6s_7s"/>
    <property type="match status" value="1"/>
</dbReference>
<dbReference type="GO" id="GO:0005975">
    <property type="term" value="P:carbohydrate metabolic process"/>
    <property type="evidence" value="ECO:0007669"/>
    <property type="project" value="InterPro"/>
</dbReference>
<evidence type="ECO:0000259" key="2">
    <source>
        <dbReference type="PROSITE" id="PS51677"/>
    </source>
</evidence>
<dbReference type="GO" id="GO:0016810">
    <property type="term" value="F:hydrolase activity, acting on carbon-nitrogen (but not peptide) bonds"/>
    <property type="evidence" value="ECO:0007669"/>
    <property type="project" value="InterPro"/>
</dbReference>
<gene>
    <name evidence="3" type="ORF">FH715_16000</name>
</gene>
<dbReference type="InterPro" id="IPR002509">
    <property type="entry name" value="NODB_dom"/>
</dbReference>
<accession>A0A5C4V043</accession>
<dbReference type="PROSITE" id="PS51677">
    <property type="entry name" value="NODB"/>
    <property type="match status" value="1"/>
</dbReference>
<dbReference type="Pfam" id="PF01522">
    <property type="entry name" value="Polysacc_deac_1"/>
    <property type="match status" value="1"/>
</dbReference>
<dbReference type="SUPFAM" id="SSF88713">
    <property type="entry name" value="Glycoside hydrolase/deacetylase"/>
    <property type="match status" value="1"/>
</dbReference>
<sequence length="364" mass="40261">MKLIRQVVQNYWRSWLGRRARAPRHARPRAVSARRLAGVVGGPSPAVRVRLRRYGALTGAGVLAVVCSGVGLPPPSHAEPPSAGPRWRPLAAEAASPVSGAFQGVAQHVQAPDIARSLQAYARELQQAEVRRGAATKHWKLRRVPLRAPRPPEEKPKLTTEPGHITGEGLPPVIVQVPTDEKVIFLTVDDGEEKDPALLEMLRALDIPMSGFLSDEVARADYGYFREAQREGFAMHNHAINHRQMNTLDEAAQHAEICGQQKNMERGLGQRPKLFRPPYGAYDEATLRAAADCGIEVVPLWASEAFPDRIEYGRADKKFHPGDIVLTHFRGEAEWDAAMTDMLRRLVDAATDQGFAIARLEDYL</sequence>
<protein>
    <submittedName>
        <fullName evidence="3">Polysaccharide deacetylase family protein</fullName>
    </submittedName>
</protein>
<dbReference type="InterPro" id="IPR011330">
    <property type="entry name" value="Glyco_hydro/deAcase_b/a-brl"/>
</dbReference>
<evidence type="ECO:0000313" key="4">
    <source>
        <dbReference type="Proteomes" id="UP000311713"/>
    </source>
</evidence>
<comment type="caution">
    <text evidence="3">The sequence shown here is derived from an EMBL/GenBank/DDBJ whole genome shotgun (WGS) entry which is preliminary data.</text>
</comment>
<dbReference type="Gene3D" id="3.20.20.370">
    <property type="entry name" value="Glycoside hydrolase/deacetylase"/>
    <property type="match status" value="1"/>
</dbReference>
<dbReference type="PANTHER" id="PTHR10587:SF134">
    <property type="entry name" value="SECRETED PROTEIN"/>
    <property type="match status" value="1"/>
</dbReference>
<reference evidence="3 4" key="1">
    <citation type="submission" date="2019-06" db="EMBL/GenBank/DDBJ databases">
        <title>Draft genome of Streptomyces sedi sp. JCM16909.</title>
        <authorList>
            <person name="Klykleung N."/>
            <person name="Tanasupawat S."/>
            <person name="Kudo T."/>
            <person name="Yuki M."/>
            <person name="Ohkuma M."/>
        </authorList>
    </citation>
    <scope>NUCLEOTIDE SEQUENCE [LARGE SCALE GENOMIC DNA]</scope>
    <source>
        <strain evidence="3 4">JCM 16909</strain>
    </source>
</reference>
<dbReference type="OrthoDB" id="3373088at2"/>
<feature type="domain" description="NodB homology" evidence="2">
    <location>
        <begin position="182"/>
        <end position="358"/>
    </location>
</feature>
<dbReference type="EMBL" id="VDGT01000011">
    <property type="protein sequence ID" value="TNM29058.1"/>
    <property type="molecule type" value="Genomic_DNA"/>
</dbReference>
<organism evidence="3 4">
    <name type="scientific">Streptomyces sedi</name>
    <dbReference type="NCBI Taxonomy" id="555059"/>
    <lineage>
        <taxon>Bacteria</taxon>
        <taxon>Bacillati</taxon>
        <taxon>Actinomycetota</taxon>
        <taxon>Actinomycetes</taxon>
        <taxon>Kitasatosporales</taxon>
        <taxon>Streptomycetaceae</taxon>
        <taxon>Streptomyces</taxon>
    </lineage>
</organism>
<dbReference type="AlphaFoldDB" id="A0A5C4V043"/>
<dbReference type="Proteomes" id="UP000311713">
    <property type="component" value="Unassembled WGS sequence"/>
</dbReference>
<feature type="region of interest" description="Disordered" evidence="1">
    <location>
        <begin position="148"/>
        <end position="171"/>
    </location>
</feature>
<keyword evidence="4" id="KW-1185">Reference proteome</keyword>
<proteinExistence type="predicted"/>
<evidence type="ECO:0000256" key="1">
    <source>
        <dbReference type="SAM" id="MobiDB-lite"/>
    </source>
</evidence>
<dbReference type="PANTHER" id="PTHR10587">
    <property type="entry name" value="GLYCOSYL TRANSFERASE-RELATED"/>
    <property type="match status" value="1"/>
</dbReference>
<name>A0A5C4V043_9ACTN</name>